<accession>A0ABQ5JV65</accession>
<dbReference type="Gene3D" id="3.40.50.920">
    <property type="match status" value="1"/>
</dbReference>
<dbReference type="CDD" id="cd07034">
    <property type="entry name" value="TPP_PYR_PFOR_IOR-alpha_like"/>
    <property type="match status" value="1"/>
</dbReference>
<dbReference type="PANTHER" id="PTHR32154:SF0">
    <property type="entry name" value="PYRUVATE-FLAVODOXIN OXIDOREDUCTASE-RELATED"/>
    <property type="match status" value="1"/>
</dbReference>
<protein>
    <submittedName>
        <fullName evidence="3">Pyruvate:ferredoxin oxidoreductase</fullName>
    </submittedName>
</protein>
<dbReference type="InterPro" id="IPR029061">
    <property type="entry name" value="THDP-binding"/>
</dbReference>
<dbReference type="InterPro" id="IPR009014">
    <property type="entry name" value="Transketo_C/PFOR_II"/>
</dbReference>
<dbReference type="SUPFAM" id="SSF52922">
    <property type="entry name" value="TK C-terminal domain-like"/>
    <property type="match status" value="1"/>
</dbReference>
<evidence type="ECO:0000313" key="3">
    <source>
        <dbReference type="EMBL" id="GKT18504.1"/>
    </source>
</evidence>
<name>A0ABQ5JV65_9EUKA</name>
<reference evidence="3" key="1">
    <citation type="submission" date="2022-03" db="EMBL/GenBank/DDBJ databases">
        <title>Draft genome sequence of Aduncisulcus paluster, a free-living microaerophilic Fornicata.</title>
        <authorList>
            <person name="Yuyama I."/>
            <person name="Kume K."/>
            <person name="Tamura T."/>
            <person name="Inagaki Y."/>
            <person name="Hashimoto T."/>
        </authorList>
    </citation>
    <scope>NUCLEOTIDE SEQUENCE</scope>
    <source>
        <strain evidence="3">NY0171</strain>
    </source>
</reference>
<proteinExistence type="predicted"/>
<keyword evidence="1" id="KW-0560">Oxidoreductase</keyword>
<dbReference type="InterPro" id="IPR050722">
    <property type="entry name" value="Pyruvate:ferred/Flavod_OxRd"/>
</dbReference>
<dbReference type="InterPro" id="IPR002880">
    <property type="entry name" value="Pyrv_Fd/Flavodoxin_OxRdtase_N"/>
</dbReference>
<organism evidence="3 4">
    <name type="scientific">Aduncisulcus paluster</name>
    <dbReference type="NCBI Taxonomy" id="2918883"/>
    <lineage>
        <taxon>Eukaryota</taxon>
        <taxon>Metamonada</taxon>
        <taxon>Carpediemonas-like organisms</taxon>
        <taxon>Aduncisulcus</taxon>
    </lineage>
</organism>
<evidence type="ECO:0000259" key="2">
    <source>
        <dbReference type="Pfam" id="PF01855"/>
    </source>
</evidence>
<sequence length="338" mass="36959">MNDCSSTRKYILVKFGFVQTLTMPSFDTLDGCTAAARIAYFLSDMSIIYPITPSSPMAASVDSYSAAGKLNAWGQKVDVTEMQSEAGAAGAVHGALVAGGLTSTFTASQGLLLMIPNLYKMVGEHLPGVFHVAARSIARHALSIFGDHSDIMAARDTGVAMLIARTVQEAQDMALAAHLLAIKAHHPVMSIQDGFRTSHSVSKIELIDFDKIRPYIDKEAIHAYKAKCLNPDHPQTMGSAQNPDLFFQAVERDNSRFDSLPEAIERVFDDVYAITGRGYDLFSYVGHKDAKYVTVVMGSGGAVIEEYIRHVMKTNPDERIGLIRVHVYRPFSAKHLDD</sequence>
<gene>
    <name evidence="3" type="ORF">ADUPG1_011318</name>
</gene>
<keyword evidence="4" id="KW-1185">Reference proteome</keyword>
<dbReference type="Gene3D" id="3.40.50.970">
    <property type="match status" value="1"/>
</dbReference>
<keyword evidence="3" id="KW-0670">Pyruvate</keyword>
<feature type="non-terminal residue" evidence="3">
    <location>
        <position position="338"/>
    </location>
</feature>
<dbReference type="PANTHER" id="PTHR32154">
    <property type="entry name" value="PYRUVATE-FLAVODOXIN OXIDOREDUCTASE-RELATED"/>
    <property type="match status" value="1"/>
</dbReference>
<dbReference type="Proteomes" id="UP001057375">
    <property type="component" value="Unassembled WGS sequence"/>
</dbReference>
<dbReference type="Pfam" id="PF01855">
    <property type="entry name" value="POR_N"/>
    <property type="match status" value="1"/>
</dbReference>
<evidence type="ECO:0000313" key="4">
    <source>
        <dbReference type="Proteomes" id="UP001057375"/>
    </source>
</evidence>
<evidence type="ECO:0000256" key="1">
    <source>
        <dbReference type="ARBA" id="ARBA00023002"/>
    </source>
</evidence>
<feature type="domain" description="Pyruvate flavodoxin/ferredoxin oxidoreductase pyrimidine binding" evidence="2">
    <location>
        <begin position="40"/>
        <end position="268"/>
    </location>
</feature>
<comment type="caution">
    <text evidence="3">The sequence shown here is derived from an EMBL/GenBank/DDBJ whole genome shotgun (WGS) entry which is preliminary data.</text>
</comment>
<dbReference type="EMBL" id="BQXS01011954">
    <property type="protein sequence ID" value="GKT18504.1"/>
    <property type="molecule type" value="Genomic_DNA"/>
</dbReference>
<dbReference type="SUPFAM" id="SSF52518">
    <property type="entry name" value="Thiamin diphosphate-binding fold (THDP-binding)"/>
    <property type="match status" value="1"/>
</dbReference>